<feature type="compositionally biased region" description="Polar residues" evidence="1">
    <location>
        <begin position="48"/>
        <end position="68"/>
    </location>
</feature>
<feature type="compositionally biased region" description="Low complexity" evidence="1">
    <location>
        <begin position="25"/>
        <end position="47"/>
    </location>
</feature>
<feature type="compositionally biased region" description="Polar residues" evidence="1">
    <location>
        <begin position="1"/>
        <end position="24"/>
    </location>
</feature>
<dbReference type="EMBL" id="ML145085">
    <property type="protein sequence ID" value="TBU65110.1"/>
    <property type="molecule type" value="Genomic_DNA"/>
</dbReference>
<name>A0A4Q9QCR7_9APHY</name>
<keyword evidence="3" id="KW-1185">Reference proteome</keyword>
<feature type="region of interest" description="Disordered" evidence="1">
    <location>
        <begin position="1"/>
        <end position="86"/>
    </location>
</feature>
<feature type="compositionally biased region" description="Low complexity" evidence="1">
    <location>
        <begin position="71"/>
        <end position="81"/>
    </location>
</feature>
<evidence type="ECO:0000313" key="2">
    <source>
        <dbReference type="EMBL" id="TBU65110.1"/>
    </source>
</evidence>
<dbReference type="Proteomes" id="UP000292082">
    <property type="component" value="Unassembled WGS sequence"/>
</dbReference>
<proteinExistence type="predicted"/>
<evidence type="ECO:0000256" key="1">
    <source>
        <dbReference type="SAM" id="MobiDB-lite"/>
    </source>
</evidence>
<reference evidence="2 3" key="1">
    <citation type="submission" date="2019-01" db="EMBL/GenBank/DDBJ databases">
        <title>Draft genome sequences of three monokaryotic isolates of the white-rot basidiomycete fungus Dichomitus squalens.</title>
        <authorList>
            <consortium name="DOE Joint Genome Institute"/>
            <person name="Lopez S.C."/>
            <person name="Andreopoulos B."/>
            <person name="Pangilinan J."/>
            <person name="Lipzen A."/>
            <person name="Riley R."/>
            <person name="Ahrendt S."/>
            <person name="Ng V."/>
            <person name="Barry K."/>
            <person name="Daum C."/>
            <person name="Grigoriev I.V."/>
            <person name="Hilden K.S."/>
            <person name="Makela M.R."/>
            <person name="de Vries R.P."/>
        </authorList>
    </citation>
    <scope>NUCLEOTIDE SEQUENCE [LARGE SCALE GENOMIC DNA]</scope>
    <source>
        <strain evidence="2 3">CBS 464.89</strain>
    </source>
</reference>
<protein>
    <submittedName>
        <fullName evidence="2">Uncharacterized protein</fullName>
    </submittedName>
</protein>
<feature type="region of interest" description="Disordered" evidence="1">
    <location>
        <begin position="114"/>
        <end position="133"/>
    </location>
</feature>
<sequence>MAGQSTSKEARTTGTLVAVSASQGSTADATTKASATASPDASSSQAAHTTLSSSAVDSATGRLSQSPTEKAATTTAGGDATLTSGSRSVTQIAISSHTTNSEADAPTISVHDAPQQQALNHNPTETTSTITDKPEATLSTPVFVTVTNDQTSLSEPPVFTSVGVPPSDGQVVSATRVITSKTSTMVDLQDTVKWA</sequence>
<evidence type="ECO:0000313" key="3">
    <source>
        <dbReference type="Proteomes" id="UP000292082"/>
    </source>
</evidence>
<organism evidence="2 3">
    <name type="scientific">Dichomitus squalens</name>
    <dbReference type="NCBI Taxonomy" id="114155"/>
    <lineage>
        <taxon>Eukaryota</taxon>
        <taxon>Fungi</taxon>
        <taxon>Dikarya</taxon>
        <taxon>Basidiomycota</taxon>
        <taxon>Agaricomycotina</taxon>
        <taxon>Agaricomycetes</taxon>
        <taxon>Polyporales</taxon>
        <taxon>Polyporaceae</taxon>
        <taxon>Dichomitus</taxon>
    </lineage>
</organism>
<dbReference type="AlphaFoldDB" id="A0A4Q9QCR7"/>
<gene>
    <name evidence="2" type="ORF">BD310DRAFT_804941</name>
</gene>
<accession>A0A4Q9QCR7</accession>